<dbReference type="GO" id="GO:0008240">
    <property type="term" value="F:tripeptidyl-peptidase activity"/>
    <property type="evidence" value="ECO:0007669"/>
    <property type="project" value="TreeGrafter"/>
</dbReference>
<keyword evidence="9" id="KW-0732">Signal</keyword>
<dbReference type="Proteomes" id="UP000623467">
    <property type="component" value="Unassembled WGS sequence"/>
</dbReference>
<feature type="binding site" evidence="8">
    <location>
        <position position="554"/>
    </location>
    <ligand>
        <name>Ca(2+)</name>
        <dbReference type="ChEBI" id="CHEBI:29108"/>
    </ligand>
</feature>
<sequence length="575" mass="61225">MSLLHALSLVLLSRSVLSSTLVLHESVSHVPSGFQALDSPSPSQEIEFLVALVQPNITDLAKVVDSVSFPSSPSYGKYLTPAEVAEYVKPAADSVSAVSDWLPTGASPSAFSPAGDILKFSLTVEQAEGLFNTTFKTYKYSASGQEMIRAMNYYLPSNMQQHILYVHPIISFAPPPQRPAKNTAYRRRTMPDRRQLAPCEDIVRPVCIQEFYGIPNTTISGSTTNTIGVAGYNEDSGGEYANNADLQTFLNEFRPDIAGNTFGLALLNGAENLQDNSGGLEGQIDIQYTVGIAGNVPTTYVLDFSNDAVMSYMDTINWILAQENPPDGIHNELWERGGSDTTNLCNVSFLQSLLHFSTFLRCFRSICNGYMQLAAIGVSMIFASGDGGAADNEQGCTEFVPMFPPTCPYVTSVGGTFFQPPTAFVSSAGGFSNYFSVPSYQSADTSAYLASIGDVYSGMYNPSGRGFPDVASEWEVFIVNDGGVTSIGGTSCASPIFASFIALVNDRLIAAGKPVLGFLNPFLYSTGKGGLDDVANGQSSGCSGSTGGWNSTTGWDPVSGLGTPDWAGMMTALGL</sequence>
<feature type="signal peptide" evidence="9">
    <location>
        <begin position="1"/>
        <end position="18"/>
    </location>
</feature>
<feature type="binding site" evidence="8">
    <location>
        <position position="533"/>
    </location>
    <ligand>
        <name>Ca(2+)</name>
        <dbReference type="ChEBI" id="CHEBI:29108"/>
    </ligand>
</feature>
<dbReference type="GO" id="GO:0005576">
    <property type="term" value="C:extracellular region"/>
    <property type="evidence" value="ECO:0007669"/>
    <property type="project" value="UniProtKB-SubCell"/>
</dbReference>
<dbReference type="GO" id="GO:0046872">
    <property type="term" value="F:metal ion binding"/>
    <property type="evidence" value="ECO:0007669"/>
    <property type="project" value="UniProtKB-UniRule"/>
</dbReference>
<evidence type="ECO:0000256" key="5">
    <source>
        <dbReference type="ARBA" id="ARBA00022825"/>
    </source>
</evidence>
<feature type="chain" id="PRO_5034517872" evidence="9">
    <location>
        <begin position="19"/>
        <end position="575"/>
    </location>
</feature>
<evidence type="ECO:0000259" key="10">
    <source>
        <dbReference type="PROSITE" id="PS51695"/>
    </source>
</evidence>
<feature type="active site" description="Charge relay system" evidence="8">
    <location>
        <position position="285"/>
    </location>
</feature>
<keyword evidence="4 8" id="KW-0378">Hydrolase</keyword>
<comment type="subcellular location">
    <subcellularLocation>
        <location evidence="1">Secreted</location>
        <location evidence="1">Extracellular space</location>
    </subcellularLocation>
</comment>
<feature type="active site" description="Charge relay system" evidence="8">
    <location>
        <position position="281"/>
    </location>
</feature>
<evidence type="ECO:0000313" key="12">
    <source>
        <dbReference type="Proteomes" id="UP000623467"/>
    </source>
</evidence>
<dbReference type="InterPro" id="IPR036852">
    <property type="entry name" value="Peptidase_S8/S53_dom_sf"/>
</dbReference>
<evidence type="ECO:0000256" key="4">
    <source>
        <dbReference type="ARBA" id="ARBA00022801"/>
    </source>
</evidence>
<dbReference type="PANTHER" id="PTHR14218">
    <property type="entry name" value="PROTEASE S8 TRIPEPTIDYL PEPTIDASE I CLN2"/>
    <property type="match status" value="1"/>
</dbReference>
<feature type="binding site" evidence="8">
    <location>
        <position position="556"/>
    </location>
    <ligand>
        <name>Ca(2+)</name>
        <dbReference type="ChEBI" id="CHEBI:29108"/>
    </ligand>
</feature>
<feature type="binding site" evidence="8">
    <location>
        <position position="534"/>
    </location>
    <ligand>
        <name>Ca(2+)</name>
        <dbReference type="ChEBI" id="CHEBI:29108"/>
    </ligand>
</feature>
<keyword evidence="6 8" id="KW-0106">Calcium</keyword>
<feature type="domain" description="Peptidase S53" evidence="10">
    <location>
        <begin position="202"/>
        <end position="575"/>
    </location>
</feature>
<name>A0A8H6XSM2_9AGAR</name>
<dbReference type="InterPro" id="IPR030400">
    <property type="entry name" value="Sedolisin_dom"/>
</dbReference>
<dbReference type="SUPFAM" id="SSF52743">
    <property type="entry name" value="Subtilisin-like"/>
    <property type="match status" value="1"/>
</dbReference>
<dbReference type="SUPFAM" id="SSF54897">
    <property type="entry name" value="Protease propeptides/inhibitors"/>
    <property type="match status" value="1"/>
</dbReference>
<keyword evidence="12" id="KW-1185">Reference proteome</keyword>
<dbReference type="PANTHER" id="PTHR14218:SF15">
    <property type="entry name" value="TRIPEPTIDYL-PEPTIDASE 1"/>
    <property type="match status" value="1"/>
</dbReference>
<evidence type="ECO:0000256" key="6">
    <source>
        <dbReference type="ARBA" id="ARBA00022837"/>
    </source>
</evidence>
<evidence type="ECO:0000256" key="9">
    <source>
        <dbReference type="SAM" id="SignalP"/>
    </source>
</evidence>
<evidence type="ECO:0000256" key="3">
    <source>
        <dbReference type="ARBA" id="ARBA00022723"/>
    </source>
</evidence>
<protein>
    <submittedName>
        <fullName evidence="11">Family S53 protease-like protein</fullName>
    </submittedName>
</protein>
<dbReference type="GO" id="GO:0006508">
    <property type="term" value="P:proteolysis"/>
    <property type="evidence" value="ECO:0007669"/>
    <property type="project" value="UniProtKB-KW"/>
</dbReference>
<keyword evidence="3 8" id="KW-0479">Metal-binding</keyword>
<comment type="caution">
    <text evidence="11">The sequence shown here is derived from an EMBL/GenBank/DDBJ whole genome shotgun (WGS) entry which is preliminary data.</text>
</comment>
<evidence type="ECO:0000256" key="8">
    <source>
        <dbReference type="PROSITE-ProRule" id="PRU01032"/>
    </source>
</evidence>
<evidence type="ECO:0000313" key="11">
    <source>
        <dbReference type="EMBL" id="KAF7346748.1"/>
    </source>
</evidence>
<dbReference type="OrthoDB" id="409122at2759"/>
<proteinExistence type="predicted"/>
<dbReference type="Gene3D" id="3.40.50.200">
    <property type="entry name" value="Peptidase S8/S53 domain"/>
    <property type="match status" value="1"/>
</dbReference>
<dbReference type="AlphaFoldDB" id="A0A8H6XSM2"/>
<evidence type="ECO:0000256" key="7">
    <source>
        <dbReference type="ARBA" id="ARBA00023145"/>
    </source>
</evidence>
<organism evidence="11 12">
    <name type="scientific">Mycena sanguinolenta</name>
    <dbReference type="NCBI Taxonomy" id="230812"/>
    <lineage>
        <taxon>Eukaryota</taxon>
        <taxon>Fungi</taxon>
        <taxon>Dikarya</taxon>
        <taxon>Basidiomycota</taxon>
        <taxon>Agaricomycotina</taxon>
        <taxon>Agaricomycetes</taxon>
        <taxon>Agaricomycetidae</taxon>
        <taxon>Agaricales</taxon>
        <taxon>Marasmiineae</taxon>
        <taxon>Mycenaceae</taxon>
        <taxon>Mycena</taxon>
    </lineage>
</organism>
<keyword evidence="2 8" id="KW-0645">Protease</keyword>
<comment type="cofactor">
    <cofactor evidence="8">
        <name>Ca(2+)</name>
        <dbReference type="ChEBI" id="CHEBI:29108"/>
    </cofactor>
    <text evidence="8">Binds 1 Ca(2+) ion per subunit.</text>
</comment>
<dbReference type="PROSITE" id="PS51695">
    <property type="entry name" value="SEDOLISIN"/>
    <property type="match status" value="1"/>
</dbReference>
<accession>A0A8H6XSM2</accession>
<dbReference type="EMBL" id="JACAZH010000018">
    <property type="protein sequence ID" value="KAF7346748.1"/>
    <property type="molecule type" value="Genomic_DNA"/>
</dbReference>
<dbReference type="CDD" id="cd11377">
    <property type="entry name" value="Pro-peptidase_S53"/>
    <property type="match status" value="1"/>
</dbReference>
<keyword evidence="5 8" id="KW-0720">Serine protease</keyword>
<dbReference type="InterPro" id="IPR015366">
    <property type="entry name" value="S53_propep"/>
</dbReference>
<keyword evidence="7" id="KW-0865">Zymogen</keyword>
<dbReference type="CDD" id="cd04056">
    <property type="entry name" value="Peptidases_S53"/>
    <property type="match status" value="1"/>
</dbReference>
<dbReference type="SMART" id="SM00944">
    <property type="entry name" value="Pro-kuma_activ"/>
    <property type="match status" value="1"/>
</dbReference>
<reference evidence="11" key="1">
    <citation type="submission" date="2020-05" db="EMBL/GenBank/DDBJ databases">
        <title>Mycena genomes resolve the evolution of fungal bioluminescence.</title>
        <authorList>
            <person name="Tsai I.J."/>
        </authorList>
    </citation>
    <scope>NUCLEOTIDE SEQUENCE</scope>
    <source>
        <strain evidence="11">160909Yilan</strain>
    </source>
</reference>
<dbReference type="InterPro" id="IPR050819">
    <property type="entry name" value="Tripeptidyl-peptidase_I"/>
</dbReference>
<evidence type="ECO:0000256" key="1">
    <source>
        <dbReference type="ARBA" id="ARBA00004239"/>
    </source>
</evidence>
<feature type="active site" description="Charge relay system" evidence="8">
    <location>
        <position position="491"/>
    </location>
</feature>
<dbReference type="GO" id="GO:0004252">
    <property type="term" value="F:serine-type endopeptidase activity"/>
    <property type="evidence" value="ECO:0007669"/>
    <property type="project" value="UniProtKB-UniRule"/>
</dbReference>
<gene>
    <name evidence="11" type="ORF">MSAN_01813200</name>
</gene>
<evidence type="ECO:0000256" key="2">
    <source>
        <dbReference type="ARBA" id="ARBA00022670"/>
    </source>
</evidence>
<dbReference type="Pfam" id="PF09286">
    <property type="entry name" value="Pro-kuma_activ"/>
    <property type="match status" value="1"/>
</dbReference>